<evidence type="ECO:0000313" key="1">
    <source>
        <dbReference type="EMBL" id="QBH98415.1"/>
    </source>
</evidence>
<evidence type="ECO:0008006" key="3">
    <source>
        <dbReference type="Google" id="ProtNLM"/>
    </source>
</evidence>
<dbReference type="Proteomes" id="UP000293154">
    <property type="component" value="Chromosome"/>
</dbReference>
<protein>
    <recommendedName>
        <fullName evidence="3">HK97 gp10 family phage protein</fullName>
    </recommendedName>
</protein>
<dbReference type="RefSeq" id="WP_130593340.1">
    <property type="nucleotide sequence ID" value="NZ_CP034752.1"/>
</dbReference>
<sequence>MAIEDSNTGLYLHVDFPKDPEFRFIRARVRKAFIASGQSVMKEARRQLARRAVSRAGEIPGFRTGKLSKSIGYYVPRASSRRLGFMAKVAPNQKNGKASRPIKGDFYPAFLYYGVRRGAKRRRKHHKGASGGQGWKIEPRKNFMEVALLNRRAWVEAVLFKALQDSLRPVKK</sequence>
<dbReference type="KEGG" id="prag:EKN56_19680"/>
<organism evidence="1 2">
    <name type="scientific">Limnobaculum zhutongyuii</name>
    <dbReference type="NCBI Taxonomy" id="2498113"/>
    <lineage>
        <taxon>Bacteria</taxon>
        <taxon>Pseudomonadati</taxon>
        <taxon>Pseudomonadota</taxon>
        <taxon>Gammaproteobacteria</taxon>
        <taxon>Enterobacterales</taxon>
        <taxon>Budviciaceae</taxon>
        <taxon>Limnobaculum</taxon>
    </lineage>
</organism>
<dbReference type="AlphaFoldDB" id="A0A411WQY2"/>
<gene>
    <name evidence="1" type="ORF">EKN56_19680</name>
</gene>
<name>A0A411WQY2_9GAMM</name>
<reference evidence="1 2" key="1">
    <citation type="submission" date="2019-03" db="EMBL/GenBank/DDBJ databases">
        <title>Pragia sp. nov. isolated from the gut tract of Carduelis flavirostris.</title>
        <authorList>
            <person name="Ge Y."/>
        </authorList>
    </citation>
    <scope>NUCLEOTIDE SEQUENCE [LARGE SCALE GENOMIC DNA]</scope>
    <source>
        <strain evidence="1 2">CF-458</strain>
    </source>
</reference>
<dbReference type="EMBL" id="CP034752">
    <property type="protein sequence ID" value="QBH98415.1"/>
    <property type="molecule type" value="Genomic_DNA"/>
</dbReference>
<accession>A0A411WQY2</accession>
<keyword evidence="2" id="KW-1185">Reference proteome</keyword>
<evidence type="ECO:0000313" key="2">
    <source>
        <dbReference type="Proteomes" id="UP000293154"/>
    </source>
</evidence>
<proteinExistence type="predicted"/>
<dbReference type="OrthoDB" id="6876814at2"/>